<feature type="binding site" evidence="5">
    <location>
        <position position="105"/>
    </location>
    <ligand>
        <name>Zn(2+)</name>
        <dbReference type="ChEBI" id="CHEBI:29105"/>
    </ligand>
</feature>
<dbReference type="AlphaFoldDB" id="A0A6M5YPN2"/>
<accession>A0A6M5YPN2</accession>
<evidence type="ECO:0000313" key="10">
    <source>
        <dbReference type="Proteomes" id="UP000503447"/>
    </source>
</evidence>
<dbReference type="Proteomes" id="UP000503447">
    <property type="component" value="Chromosome"/>
</dbReference>
<dbReference type="InterPro" id="IPR014628">
    <property type="entry name" value="Man6P_isomerase_Firm_short"/>
</dbReference>
<protein>
    <recommendedName>
        <fullName evidence="3">Phosphohexomutase</fullName>
    </recommendedName>
    <alternativeName>
        <fullName evidence="4">Phosphomannose isomerase</fullName>
    </alternativeName>
</protein>
<evidence type="ECO:0000256" key="3">
    <source>
        <dbReference type="ARBA" id="ARBA00029741"/>
    </source>
</evidence>
<sequence>MGLSPLYPLRFEPIFTTNLWGGRRLPAYLNRTVDHDDPIGEAWVLSDVDGSPSRVADGPLAGRTLRELMAADPARIVGAAKTPQGRFPLLLKFLDARQELSVQVHPNDEQAAKLGPGKFGKTEAWVVLDADPATSRLYAGFAEGVSAADFCTALAEKAAPKTLHAFTPKPGDCVFLEAGTVHAIGADLLLFEVQQTSDITYRLYDWDRVDAKTKQPRPLHIDEGLACADFQRGPCPPVGPAVAVGDGVRREGLVTCAYFALERFTAQVPFRVGAANRCRAVVCVKGSGELESRGARYAFRTGDVFLLPAEVGACIALPAEPVTLLECGLPE</sequence>
<keyword evidence="9" id="KW-0413">Isomerase</keyword>
<evidence type="ECO:0000256" key="6">
    <source>
        <dbReference type="PIRSR" id="PIRSR036894-2"/>
    </source>
</evidence>
<keyword evidence="2 5" id="KW-0862">Zinc</keyword>
<feature type="domain" description="Phosphomannose isomerase type I catalytic" evidence="7">
    <location>
        <begin position="15"/>
        <end position="114"/>
    </location>
</feature>
<dbReference type="CDD" id="cd07010">
    <property type="entry name" value="cupin_PMI_type_I_N_bac"/>
    <property type="match status" value="1"/>
</dbReference>
<organism evidence="9 10">
    <name type="scientific">Frigoriglobus tundricola</name>
    <dbReference type="NCBI Taxonomy" id="2774151"/>
    <lineage>
        <taxon>Bacteria</taxon>
        <taxon>Pseudomonadati</taxon>
        <taxon>Planctomycetota</taxon>
        <taxon>Planctomycetia</taxon>
        <taxon>Gemmatales</taxon>
        <taxon>Gemmataceae</taxon>
        <taxon>Frigoriglobus</taxon>
    </lineage>
</organism>
<proteinExistence type="predicted"/>
<evidence type="ECO:0000313" key="9">
    <source>
        <dbReference type="EMBL" id="QJW95306.1"/>
    </source>
</evidence>
<feature type="domain" description="Mannose-6-phosphate isomerase cupin" evidence="8">
    <location>
        <begin position="253"/>
        <end position="312"/>
    </location>
</feature>
<dbReference type="InterPro" id="IPR046457">
    <property type="entry name" value="PMI_typeI_cat"/>
</dbReference>
<dbReference type="SUPFAM" id="SSF51182">
    <property type="entry name" value="RmlC-like cupins"/>
    <property type="match status" value="1"/>
</dbReference>
<evidence type="ECO:0000256" key="1">
    <source>
        <dbReference type="ARBA" id="ARBA00022723"/>
    </source>
</evidence>
<dbReference type="PANTHER" id="PTHR42742:SF3">
    <property type="entry name" value="FRUCTOKINASE"/>
    <property type="match status" value="1"/>
</dbReference>
<dbReference type="PIRSF" id="PIRSF036894">
    <property type="entry name" value="PMI_Firm_short"/>
    <property type="match status" value="1"/>
</dbReference>
<dbReference type="EMBL" id="CP053452">
    <property type="protein sequence ID" value="QJW95306.1"/>
    <property type="molecule type" value="Genomic_DNA"/>
</dbReference>
<evidence type="ECO:0000256" key="2">
    <source>
        <dbReference type="ARBA" id="ARBA00022833"/>
    </source>
</evidence>
<feature type="active site" evidence="6">
    <location>
        <position position="202"/>
    </location>
</feature>
<evidence type="ECO:0000256" key="4">
    <source>
        <dbReference type="ARBA" id="ARBA00030762"/>
    </source>
</evidence>
<feature type="binding site" evidence="5">
    <location>
        <position position="123"/>
    </location>
    <ligand>
        <name>Zn(2+)</name>
        <dbReference type="ChEBI" id="CHEBI:29105"/>
    </ligand>
</feature>
<evidence type="ECO:0000259" key="8">
    <source>
        <dbReference type="Pfam" id="PF21621"/>
    </source>
</evidence>
<dbReference type="InterPro" id="IPR049071">
    <property type="entry name" value="MPI_cupin_dom"/>
</dbReference>
<name>A0A6M5YPN2_9BACT</name>
<reference evidence="10" key="1">
    <citation type="submission" date="2020-05" db="EMBL/GenBank/DDBJ databases">
        <title>Frigoriglobus tundricola gen. nov., sp. nov., a psychrotolerant cellulolytic planctomycete of the family Gemmataceae with two divergent copies of 16S rRNA gene.</title>
        <authorList>
            <person name="Kulichevskaya I.S."/>
            <person name="Ivanova A.A."/>
            <person name="Naumoff D.G."/>
            <person name="Beletsky A.V."/>
            <person name="Rijpstra W.I.C."/>
            <person name="Sinninghe Damste J.S."/>
            <person name="Mardanov A.V."/>
            <person name="Ravin N.V."/>
            <person name="Dedysh S.N."/>
        </authorList>
    </citation>
    <scope>NUCLEOTIDE SEQUENCE [LARGE SCALE GENOMIC DNA]</scope>
    <source>
        <strain evidence="10">PL17</strain>
    </source>
</reference>
<feature type="binding site" evidence="5">
    <location>
        <position position="182"/>
    </location>
    <ligand>
        <name>Zn(2+)</name>
        <dbReference type="ChEBI" id="CHEBI:29105"/>
    </ligand>
</feature>
<dbReference type="Gene3D" id="2.60.120.10">
    <property type="entry name" value="Jelly Rolls"/>
    <property type="match status" value="2"/>
</dbReference>
<dbReference type="Pfam" id="PF20511">
    <property type="entry name" value="PMI_typeI_cat"/>
    <property type="match status" value="1"/>
</dbReference>
<dbReference type="Pfam" id="PF21621">
    <property type="entry name" value="MPI_cupin_dom"/>
    <property type="match status" value="1"/>
</dbReference>
<dbReference type="GO" id="GO:0005975">
    <property type="term" value="P:carbohydrate metabolic process"/>
    <property type="evidence" value="ECO:0007669"/>
    <property type="project" value="InterPro"/>
</dbReference>
<keyword evidence="10" id="KW-1185">Reference proteome</keyword>
<keyword evidence="1 5" id="KW-0479">Metal-binding</keyword>
<gene>
    <name evidence="9" type="ORF">FTUN_2848</name>
</gene>
<dbReference type="InterPro" id="IPR014710">
    <property type="entry name" value="RmlC-like_jellyroll"/>
</dbReference>
<comment type="cofactor">
    <cofactor evidence="5">
        <name>Zn(2+)</name>
        <dbReference type="ChEBI" id="CHEBI:29105"/>
    </cofactor>
    <text evidence="5">Binds 1 zinc ion per subunit.</text>
</comment>
<dbReference type="RefSeq" id="WP_171471111.1">
    <property type="nucleotide sequence ID" value="NZ_CP053452.2"/>
</dbReference>
<dbReference type="KEGG" id="ftj:FTUN_2848"/>
<dbReference type="InterPro" id="IPR051804">
    <property type="entry name" value="Carb_Metab_Reg_Kinase/Isom"/>
</dbReference>
<dbReference type="GO" id="GO:0008270">
    <property type="term" value="F:zinc ion binding"/>
    <property type="evidence" value="ECO:0007669"/>
    <property type="project" value="InterPro"/>
</dbReference>
<dbReference type="InterPro" id="IPR011051">
    <property type="entry name" value="RmlC_Cupin_sf"/>
</dbReference>
<dbReference type="PANTHER" id="PTHR42742">
    <property type="entry name" value="TRANSCRIPTIONAL REPRESSOR MPRA"/>
    <property type="match status" value="1"/>
</dbReference>
<dbReference type="GO" id="GO:0004476">
    <property type="term" value="F:mannose-6-phosphate isomerase activity"/>
    <property type="evidence" value="ECO:0007669"/>
    <property type="project" value="InterPro"/>
</dbReference>
<evidence type="ECO:0000259" key="7">
    <source>
        <dbReference type="Pfam" id="PF20511"/>
    </source>
</evidence>
<evidence type="ECO:0000256" key="5">
    <source>
        <dbReference type="PIRSR" id="PIRSR036894-1"/>
    </source>
</evidence>